<dbReference type="GO" id="GO:0003677">
    <property type="term" value="F:DNA binding"/>
    <property type="evidence" value="ECO:0007669"/>
    <property type="project" value="UniProtKB-KW"/>
</dbReference>
<dbReference type="PANTHER" id="PTHR36968">
    <property type="entry name" value="HOMEOBOX-DDT DOMAIN PROTEIN RLT2"/>
    <property type="match status" value="1"/>
</dbReference>
<evidence type="ECO:0000313" key="1">
    <source>
        <dbReference type="EMBL" id="GFC85714.1"/>
    </source>
</evidence>
<dbReference type="AlphaFoldDB" id="A0A699RT04"/>
<accession>A0A699RT04</accession>
<dbReference type="GO" id="GO:0006357">
    <property type="term" value="P:regulation of transcription by RNA polymerase II"/>
    <property type="evidence" value="ECO:0007669"/>
    <property type="project" value="InterPro"/>
</dbReference>
<name>A0A699RT04_TANCI</name>
<sequence>FEKRRQKELRMEREDIKQKAFVEKAEAKKFAKESMELIQDERLELLELAASSKGLLQ</sequence>
<proteinExistence type="predicted"/>
<organism evidence="1">
    <name type="scientific">Tanacetum cinerariifolium</name>
    <name type="common">Dalmatian daisy</name>
    <name type="synonym">Chrysanthemum cinerariifolium</name>
    <dbReference type="NCBI Taxonomy" id="118510"/>
    <lineage>
        <taxon>Eukaryota</taxon>
        <taxon>Viridiplantae</taxon>
        <taxon>Streptophyta</taxon>
        <taxon>Embryophyta</taxon>
        <taxon>Tracheophyta</taxon>
        <taxon>Spermatophyta</taxon>
        <taxon>Magnoliopsida</taxon>
        <taxon>eudicotyledons</taxon>
        <taxon>Gunneridae</taxon>
        <taxon>Pentapetalae</taxon>
        <taxon>asterids</taxon>
        <taxon>campanulids</taxon>
        <taxon>Asterales</taxon>
        <taxon>Asteraceae</taxon>
        <taxon>Asteroideae</taxon>
        <taxon>Anthemideae</taxon>
        <taxon>Anthemidinae</taxon>
        <taxon>Tanacetum</taxon>
    </lineage>
</organism>
<keyword evidence="1" id="KW-0371">Homeobox</keyword>
<dbReference type="PANTHER" id="PTHR36968:SF13">
    <property type="entry name" value="HOMEOBOX-DDT DOMAIN PROTEIN RLT1"/>
    <property type="match status" value="1"/>
</dbReference>
<dbReference type="InterPro" id="IPR044977">
    <property type="entry name" value="RLT1-3"/>
</dbReference>
<keyword evidence="1" id="KW-0238">DNA-binding</keyword>
<feature type="non-terminal residue" evidence="1">
    <location>
        <position position="1"/>
    </location>
</feature>
<dbReference type="EMBL" id="BKCJ011101470">
    <property type="protein sequence ID" value="GFC85714.1"/>
    <property type="molecule type" value="Genomic_DNA"/>
</dbReference>
<protein>
    <submittedName>
        <fullName evidence="1">Homeobox-DDT domain protein RLT1 isoform X2</fullName>
    </submittedName>
</protein>
<gene>
    <name evidence="1" type="ORF">Tci_857684</name>
</gene>
<reference evidence="1" key="1">
    <citation type="journal article" date="2019" name="Sci. Rep.">
        <title>Draft genome of Tanacetum cinerariifolium, the natural source of mosquito coil.</title>
        <authorList>
            <person name="Yamashiro T."/>
            <person name="Shiraishi A."/>
            <person name="Satake H."/>
            <person name="Nakayama K."/>
        </authorList>
    </citation>
    <scope>NUCLEOTIDE SEQUENCE</scope>
</reference>
<comment type="caution">
    <text evidence="1">The sequence shown here is derived from an EMBL/GenBank/DDBJ whole genome shotgun (WGS) entry which is preliminary data.</text>
</comment>